<evidence type="ECO:0000313" key="12">
    <source>
        <dbReference type="WBParaSite" id="GPUH_0000368101-mRNA-1"/>
    </source>
</evidence>
<organism evidence="12">
    <name type="scientific">Gongylonema pulchrum</name>
    <dbReference type="NCBI Taxonomy" id="637853"/>
    <lineage>
        <taxon>Eukaryota</taxon>
        <taxon>Metazoa</taxon>
        <taxon>Ecdysozoa</taxon>
        <taxon>Nematoda</taxon>
        <taxon>Chromadorea</taxon>
        <taxon>Rhabditida</taxon>
        <taxon>Spirurina</taxon>
        <taxon>Spiruromorpha</taxon>
        <taxon>Spiruroidea</taxon>
        <taxon>Gongylonematidae</taxon>
        <taxon>Gongylonema</taxon>
    </lineage>
</organism>
<evidence type="ECO:0000256" key="9">
    <source>
        <dbReference type="ARBA" id="ARBA00038474"/>
    </source>
</evidence>
<evidence type="ECO:0000259" key="11">
    <source>
        <dbReference type="PROSITE" id="PS50157"/>
    </source>
</evidence>
<dbReference type="GO" id="GO:0000981">
    <property type="term" value="F:DNA-binding transcription factor activity, RNA polymerase II-specific"/>
    <property type="evidence" value="ECO:0007669"/>
    <property type="project" value="TreeGrafter"/>
</dbReference>
<dbReference type="PANTHER" id="PTHR23233">
    <property type="entry name" value="SAL-LIKE PROTEIN"/>
    <property type="match status" value="1"/>
</dbReference>
<evidence type="ECO:0000256" key="5">
    <source>
        <dbReference type="ARBA" id="ARBA00022833"/>
    </source>
</evidence>
<dbReference type="GO" id="GO:0008270">
    <property type="term" value="F:zinc ion binding"/>
    <property type="evidence" value="ECO:0007669"/>
    <property type="project" value="UniProtKB-KW"/>
</dbReference>
<accession>A0A183D4N3</accession>
<dbReference type="Pfam" id="PF13894">
    <property type="entry name" value="zf-C2H2_4"/>
    <property type="match status" value="1"/>
</dbReference>
<evidence type="ECO:0000256" key="2">
    <source>
        <dbReference type="ARBA" id="ARBA00022723"/>
    </source>
</evidence>
<reference evidence="12" key="1">
    <citation type="submission" date="2016-06" db="UniProtKB">
        <authorList>
            <consortium name="WormBaseParasite"/>
        </authorList>
    </citation>
    <scope>IDENTIFICATION</scope>
</reference>
<dbReference type="PROSITE" id="PS50157">
    <property type="entry name" value="ZINC_FINGER_C2H2_2"/>
    <property type="match status" value="1"/>
</dbReference>
<evidence type="ECO:0000256" key="7">
    <source>
        <dbReference type="ARBA" id="ARBA00023163"/>
    </source>
</evidence>
<dbReference type="SMART" id="SM00355">
    <property type="entry name" value="ZnF_C2H2"/>
    <property type="match status" value="2"/>
</dbReference>
<dbReference type="InterPro" id="IPR036236">
    <property type="entry name" value="Znf_C2H2_sf"/>
</dbReference>
<protein>
    <submittedName>
        <fullName evidence="12">C2H2-type domain-containing protein</fullName>
    </submittedName>
</protein>
<dbReference type="GO" id="GO:0000978">
    <property type="term" value="F:RNA polymerase II cis-regulatory region sequence-specific DNA binding"/>
    <property type="evidence" value="ECO:0007669"/>
    <property type="project" value="TreeGrafter"/>
</dbReference>
<keyword evidence="2" id="KW-0479">Metal-binding</keyword>
<evidence type="ECO:0000256" key="6">
    <source>
        <dbReference type="ARBA" id="ARBA00023015"/>
    </source>
</evidence>
<feature type="domain" description="C2H2-type" evidence="11">
    <location>
        <begin position="93"/>
        <end position="121"/>
    </location>
</feature>
<keyword evidence="3" id="KW-0677">Repeat</keyword>
<evidence type="ECO:0000256" key="1">
    <source>
        <dbReference type="ARBA" id="ARBA00004123"/>
    </source>
</evidence>
<dbReference type="PROSITE" id="PS00028">
    <property type="entry name" value="ZINC_FINGER_C2H2_1"/>
    <property type="match status" value="1"/>
</dbReference>
<keyword evidence="6" id="KW-0805">Transcription regulation</keyword>
<name>A0A183D4N3_9BILA</name>
<dbReference type="InterPro" id="IPR013087">
    <property type="entry name" value="Znf_C2H2_type"/>
</dbReference>
<keyword evidence="8" id="KW-0539">Nucleus</keyword>
<evidence type="ECO:0000256" key="8">
    <source>
        <dbReference type="ARBA" id="ARBA00023242"/>
    </source>
</evidence>
<dbReference type="Gene3D" id="3.30.160.60">
    <property type="entry name" value="Classic Zinc Finger"/>
    <property type="match status" value="1"/>
</dbReference>
<evidence type="ECO:0000256" key="10">
    <source>
        <dbReference type="PROSITE-ProRule" id="PRU00042"/>
    </source>
</evidence>
<comment type="subcellular location">
    <subcellularLocation>
        <location evidence="1">Nucleus</location>
    </subcellularLocation>
</comment>
<dbReference type="WBParaSite" id="GPUH_0000368101-mRNA-1">
    <property type="protein sequence ID" value="GPUH_0000368101-mRNA-1"/>
    <property type="gene ID" value="GPUH_0000368101"/>
</dbReference>
<dbReference type="PANTHER" id="PTHR23233:SF84">
    <property type="entry name" value="FI23031P1"/>
    <property type="match status" value="1"/>
</dbReference>
<dbReference type="InterPro" id="IPR051565">
    <property type="entry name" value="Sal_C2H2-zinc-finger"/>
</dbReference>
<keyword evidence="4 10" id="KW-0863">Zinc-finger</keyword>
<keyword evidence="5" id="KW-0862">Zinc</keyword>
<dbReference type="GO" id="GO:0005634">
    <property type="term" value="C:nucleus"/>
    <property type="evidence" value="ECO:0007669"/>
    <property type="project" value="UniProtKB-SubCell"/>
</dbReference>
<comment type="similarity">
    <text evidence="9">Belongs to the sal C2H2-type zinc-finger protein family.</text>
</comment>
<keyword evidence="7" id="KW-0804">Transcription</keyword>
<evidence type="ECO:0000256" key="4">
    <source>
        <dbReference type="ARBA" id="ARBA00022771"/>
    </source>
</evidence>
<proteinExistence type="inferred from homology"/>
<evidence type="ECO:0000256" key="3">
    <source>
        <dbReference type="ARBA" id="ARBA00022737"/>
    </source>
</evidence>
<dbReference type="SUPFAM" id="SSF57667">
    <property type="entry name" value="beta-beta-alpha zinc fingers"/>
    <property type="match status" value="1"/>
</dbReference>
<sequence>LADSSTSRSEHDRTLLYNPLRNGRESCLPLPPVNQASRSSLSHSGQVIWLPVLSHERIPEHVRYPVKCALCSGVYERYYMPAHERTHTGEQPFQCPICPRRFSMKGGMKKHVVKVHKITNPYQLEILIEQAIMEFQHP</sequence>
<dbReference type="AlphaFoldDB" id="A0A183D4N3"/>